<protein>
    <submittedName>
        <fullName evidence="2">Uncharacterized protein</fullName>
    </submittedName>
</protein>
<feature type="chain" id="PRO_5045818955" evidence="1">
    <location>
        <begin position="19"/>
        <end position="126"/>
    </location>
</feature>
<evidence type="ECO:0000256" key="1">
    <source>
        <dbReference type="SAM" id="SignalP"/>
    </source>
</evidence>
<feature type="signal peptide" evidence="1">
    <location>
        <begin position="1"/>
        <end position="18"/>
    </location>
</feature>
<evidence type="ECO:0000313" key="2">
    <source>
        <dbReference type="EMBL" id="WAR14471.1"/>
    </source>
</evidence>
<sequence>MGFIPMPILALLVVTVAGRALKSKVSGEEHMQNDDQFTTSPDTVCVITDSARSDFTGRSRSTSITYQVTDTSHILKGRSTDELITTAFVTANGIQLCNTSVKHVTILRPQLLRKNLSPSEKGELGC</sequence>
<organism evidence="2 3">
    <name type="scientific">Mya arenaria</name>
    <name type="common">Soft-shell clam</name>
    <dbReference type="NCBI Taxonomy" id="6604"/>
    <lineage>
        <taxon>Eukaryota</taxon>
        <taxon>Metazoa</taxon>
        <taxon>Spiralia</taxon>
        <taxon>Lophotrochozoa</taxon>
        <taxon>Mollusca</taxon>
        <taxon>Bivalvia</taxon>
        <taxon>Autobranchia</taxon>
        <taxon>Heteroconchia</taxon>
        <taxon>Euheterodonta</taxon>
        <taxon>Imparidentia</taxon>
        <taxon>Neoheterodontei</taxon>
        <taxon>Myida</taxon>
        <taxon>Myoidea</taxon>
        <taxon>Myidae</taxon>
        <taxon>Mya</taxon>
    </lineage>
</organism>
<gene>
    <name evidence="2" type="ORF">MAR_004576</name>
</gene>
<keyword evidence="3" id="KW-1185">Reference proteome</keyword>
<dbReference type="EMBL" id="CP111020">
    <property type="protein sequence ID" value="WAR14471.1"/>
    <property type="molecule type" value="Genomic_DNA"/>
</dbReference>
<proteinExistence type="predicted"/>
<dbReference type="Proteomes" id="UP001164746">
    <property type="component" value="Chromosome 9"/>
</dbReference>
<name>A0ABY7F573_MYAAR</name>
<keyword evidence="1" id="KW-0732">Signal</keyword>
<accession>A0ABY7F573</accession>
<reference evidence="2" key="1">
    <citation type="submission" date="2022-11" db="EMBL/GenBank/DDBJ databases">
        <title>Centuries of genome instability and evolution in soft-shell clam transmissible cancer (bioRxiv).</title>
        <authorList>
            <person name="Hart S.F.M."/>
            <person name="Yonemitsu M.A."/>
            <person name="Giersch R.M."/>
            <person name="Beal B.F."/>
            <person name="Arriagada G."/>
            <person name="Davis B.W."/>
            <person name="Ostrander E.A."/>
            <person name="Goff S.P."/>
            <person name="Metzger M.J."/>
        </authorList>
    </citation>
    <scope>NUCLEOTIDE SEQUENCE</scope>
    <source>
        <strain evidence="2">MELC-2E11</strain>
        <tissue evidence="2">Siphon/mantle</tissue>
    </source>
</reference>
<evidence type="ECO:0000313" key="3">
    <source>
        <dbReference type="Proteomes" id="UP001164746"/>
    </source>
</evidence>